<evidence type="ECO:0000313" key="2">
    <source>
        <dbReference type="EMBL" id="MDT0307311.1"/>
    </source>
</evidence>
<dbReference type="Proteomes" id="UP001183388">
    <property type="component" value="Unassembled WGS sequence"/>
</dbReference>
<sequence length="185" mass="20331">MSNVIRDATIGGPTVQAGSVNDIHIWARTLLSERYQAYEAFCTAWEELESEIRPSRIPFGIPTDSLPSAFEVENSQRLLENLKRRQVRISLLDGEESPSADVLDAATRAVATLGHAVLQFHDRGDLDKVIAAGDAMAEAGDLLDVAAESFQTFLRHARTILSSPDSDPHPIATEANKSIDIRRHE</sequence>
<proteinExistence type="predicted"/>
<dbReference type="RefSeq" id="WP_311630254.1">
    <property type="nucleotide sequence ID" value="NZ_JAVREN010000010.1"/>
</dbReference>
<evidence type="ECO:0000256" key="1">
    <source>
        <dbReference type="SAM" id="MobiDB-lite"/>
    </source>
</evidence>
<evidence type="ECO:0008006" key="4">
    <source>
        <dbReference type="Google" id="ProtNLM"/>
    </source>
</evidence>
<protein>
    <recommendedName>
        <fullName evidence="4">DUF4254 domain-containing protein</fullName>
    </recommendedName>
</protein>
<name>A0ABU2L6W3_9ACTN</name>
<keyword evidence="3" id="KW-1185">Reference proteome</keyword>
<organism evidence="2 3">
    <name type="scientific">Streptomyces boetiae</name>
    <dbReference type="NCBI Taxonomy" id="3075541"/>
    <lineage>
        <taxon>Bacteria</taxon>
        <taxon>Bacillati</taxon>
        <taxon>Actinomycetota</taxon>
        <taxon>Actinomycetes</taxon>
        <taxon>Kitasatosporales</taxon>
        <taxon>Streptomycetaceae</taxon>
        <taxon>Streptomyces</taxon>
    </lineage>
</organism>
<evidence type="ECO:0000313" key="3">
    <source>
        <dbReference type="Proteomes" id="UP001183388"/>
    </source>
</evidence>
<comment type="caution">
    <text evidence="2">The sequence shown here is derived from an EMBL/GenBank/DDBJ whole genome shotgun (WGS) entry which is preliminary data.</text>
</comment>
<reference evidence="3" key="1">
    <citation type="submission" date="2023-07" db="EMBL/GenBank/DDBJ databases">
        <title>30 novel species of actinomycetes from the DSMZ collection.</title>
        <authorList>
            <person name="Nouioui I."/>
        </authorList>
    </citation>
    <scope>NUCLEOTIDE SEQUENCE [LARGE SCALE GENOMIC DNA]</scope>
    <source>
        <strain evidence="3">DSM 44917</strain>
    </source>
</reference>
<feature type="region of interest" description="Disordered" evidence="1">
    <location>
        <begin position="161"/>
        <end position="185"/>
    </location>
</feature>
<dbReference type="EMBL" id="JAVREN010000010">
    <property type="protein sequence ID" value="MDT0307311.1"/>
    <property type="molecule type" value="Genomic_DNA"/>
</dbReference>
<gene>
    <name evidence="2" type="ORF">RM780_10085</name>
</gene>
<accession>A0ABU2L6W3</accession>